<dbReference type="Proteomes" id="UP000823388">
    <property type="component" value="Chromosome 2K"/>
</dbReference>
<dbReference type="OrthoDB" id="1939758at2759"/>
<gene>
    <name evidence="2" type="ORF">PVAP13_2KG498600</name>
</gene>
<protein>
    <submittedName>
        <fullName evidence="2">Uncharacterized protein</fullName>
    </submittedName>
</protein>
<name>A0A8T0WJN1_PANVG</name>
<feature type="region of interest" description="Disordered" evidence="1">
    <location>
        <begin position="563"/>
        <end position="601"/>
    </location>
</feature>
<dbReference type="EMBL" id="CM029039">
    <property type="protein sequence ID" value="KAG2646257.1"/>
    <property type="molecule type" value="Genomic_DNA"/>
</dbReference>
<evidence type="ECO:0000313" key="3">
    <source>
        <dbReference type="Proteomes" id="UP000823388"/>
    </source>
</evidence>
<feature type="region of interest" description="Disordered" evidence="1">
    <location>
        <begin position="1"/>
        <end position="33"/>
    </location>
</feature>
<proteinExistence type="predicted"/>
<feature type="region of interest" description="Disordered" evidence="1">
    <location>
        <begin position="119"/>
        <end position="174"/>
    </location>
</feature>
<feature type="compositionally biased region" description="Gly residues" evidence="1">
    <location>
        <begin position="1"/>
        <end position="13"/>
    </location>
</feature>
<sequence>MAASGSGGAGPGGRPWTAISTWAPGPGGGAVEDAISLETSDEDAEATPAGIVLSRPLPDGDGDAPPCEVTVSFRGKYEIHWVYVRSTARIYELYHSTDAKGTSKDYLCTARCGLAVKEPQPCGEESMSQRSGSAPTSDKREQETKSVSSSSDEESWVDVKIPESPTGNNSPEAQERHAIRICQENTLAHYEATAEMTDVSPCVSLTVRLLSLQSKTSVHIEEICIFADPVESTNDNSVKGPGNMGGSSLMAMLVPGLMQMSKSRNLKFDERYFSDGSRTQLAQDKESNPSEKIMQETGLSSTDNHKPSGIESVINSADSGTISNEKSNQSEFQLKDTNSLPLPLPVQTAESTQAPSVKDQQASGAGHLSNPLVNEFTPYYNHNIERKLDTLLSKVEKMELYCSRFEDNMIKPLGSIEARLQRLEEQFSSFSVEMQSLRGSPAVRSASDGISNMTNSQEETCAPAPVTDRKLGLAFKAPDFSSNDAHSYDPTSENQVNIHQSNVVPRLLVKVPDFIAQPELTGGDVHDGPSSPVCCAPSSEKERKISPGLVVKVPEFLDDDDDYDEEVEEEKEAEVGDNNDGNTQYDDARSKGTLDGTKSKKPLSINGALASALEALLTSSKGTSSLKPVVSTASNLSAEITNDSLSCSLSPENMGEKSTKYDSADQFLGTCDANLAGTFRSSQEIDATPHTSLSKKMLDSKVEINEQNADLNAEKVSFVASTESLDVASQPDTVEQSIDSGSQVDGQNNCPSLDTMPYAISTGPMGPPKPPAVFEAVDSEVHVNENRPAISLAEFLAARNASSGKNVTSEVCSGNDRPKKLSSERTLAGADKSLKNISQLLVKTALEVDADEGKHYSSVSIGANFYGSSSVDPGNAASGHNIITKEAVSDKACVLKNAESGFKLSVGMDSIFSQYPATDSMKEWIENCSSDLSPDDTFSKPNVMCSWLNLSSMEPFSVAPAKEPAVSANATSRNYVEDLEDIGDCPTATRISGEELQKVCDLLYEFKDDMLGLTSMDLEDIGDCPTATRISGEELQKVCDLLYEFRNSSDSEAQISDLEVIDNGAGGSAQLFSTFSSSDDDASAADVPLVDVADLTTPSEPCASAFNEPLVDVTDLTNPSGTKAASVNEPLAAVDLPNPSETSASDVNDEPLASVDDLPKALETLSGGTSGEHPGSLI</sequence>
<feature type="compositionally biased region" description="Acidic residues" evidence="1">
    <location>
        <begin position="563"/>
        <end position="577"/>
    </location>
</feature>
<evidence type="ECO:0000256" key="1">
    <source>
        <dbReference type="SAM" id="MobiDB-lite"/>
    </source>
</evidence>
<reference evidence="2" key="1">
    <citation type="submission" date="2020-05" db="EMBL/GenBank/DDBJ databases">
        <title>WGS assembly of Panicum virgatum.</title>
        <authorList>
            <person name="Lovell J.T."/>
            <person name="Jenkins J."/>
            <person name="Shu S."/>
            <person name="Juenger T.E."/>
            <person name="Schmutz J."/>
        </authorList>
    </citation>
    <scope>NUCLEOTIDE SEQUENCE</scope>
    <source>
        <strain evidence="2">AP13</strain>
    </source>
</reference>
<feature type="compositionally biased region" description="Polar residues" evidence="1">
    <location>
        <begin position="313"/>
        <end position="340"/>
    </location>
</feature>
<feature type="compositionally biased region" description="Polar residues" evidence="1">
    <location>
        <begin position="126"/>
        <end position="136"/>
    </location>
</feature>
<dbReference type="PANTHER" id="PTHR37261:SF1">
    <property type="entry name" value="40S RIBOSOMAL PROTEIN S27"/>
    <property type="match status" value="1"/>
</dbReference>
<feature type="region of interest" description="Disordered" evidence="1">
    <location>
        <begin position="1134"/>
        <end position="1178"/>
    </location>
</feature>
<dbReference type="AlphaFoldDB" id="A0A8T0WJN1"/>
<organism evidence="2 3">
    <name type="scientific">Panicum virgatum</name>
    <name type="common">Blackwell switchgrass</name>
    <dbReference type="NCBI Taxonomy" id="38727"/>
    <lineage>
        <taxon>Eukaryota</taxon>
        <taxon>Viridiplantae</taxon>
        <taxon>Streptophyta</taxon>
        <taxon>Embryophyta</taxon>
        <taxon>Tracheophyta</taxon>
        <taxon>Spermatophyta</taxon>
        <taxon>Magnoliopsida</taxon>
        <taxon>Liliopsida</taxon>
        <taxon>Poales</taxon>
        <taxon>Poaceae</taxon>
        <taxon>PACMAD clade</taxon>
        <taxon>Panicoideae</taxon>
        <taxon>Panicodae</taxon>
        <taxon>Paniceae</taxon>
        <taxon>Panicinae</taxon>
        <taxon>Panicum</taxon>
        <taxon>Panicum sect. Hiantes</taxon>
    </lineage>
</organism>
<feature type="region of interest" description="Disordered" evidence="1">
    <location>
        <begin position="277"/>
        <end position="344"/>
    </location>
</feature>
<feature type="region of interest" description="Disordered" evidence="1">
    <location>
        <begin position="520"/>
        <end position="547"/>
    </location>
</feature>
<comment type="caution">
    <text evidence="2">The sequence shown here is derived from an EMBL/GenBank/DDBJ whole genome shotgun (WGS) entry which is preliminary data.</text>
</comment>
<accession>A0A8T0WJN1</accession>
<keyword evidence="3" id="KW-1185">Reference proteome</keyword>
<dbReference type="PANTHER" id="PTHR37261">
    <property type="entry name" value="40S RIBOSOMAL PROTEIN S27"/>
    <property type="match status" value="1"/>
</dbReference>
<evidence type="ECO:0000313" key="2">
    <source>
        <dbReference type="EMBL" id="KAG2646257.1"/>
    </source>
</evidence>